<protein>
    <submittedName>
        <fullName evidence="1">Uncharacterized protein</fullName>
    </submittedName>
</protein>
<comment type="caution">
    <text evidence="1">The sequence shown here is derived from an EMBL/GenBank/DDBJ whole genome shotgun (WGS) entry which is preliminary data.</text>
</comment>
<evidence type="ECO:0000313" key="2">
    <source>
        <dbReference type="Proteomes" id="UP000777784"/>
    </source>
</evidence>
<sequence length="236" mass="27507">MKNQYFGDINDYRKYGLLRVLARATGLSAVICWMLTPDDGGTDGRFTTYLCDKETWRRYDPPLFDALHEAVVRRRDRSTRHVERSGILPGFEFFNEIVPQDAPSRKAYFDELGAMAQDTEWIFFDPDNGMEVASVPDGRAGSPKYLYWHEVRKVFNNNVSLLVYQHFPRRPREEFIKSTARWFIQETKAVEVISFATSRIVFFLIPQKRHRLKFRRAALAAGRQWDGQIAVAYHSG</sequence>
<reference evidence="1" key="1">
    <citation type="submission" date="2021-05" db="EMBL/GenBank/DDBJ databases">
        <title>Energy efficiency and biological interactions define the core microbiome of deep oligotrophic groundwater.</title>
        <authorList>
            <person name="Mehrshad M."/>
            <person name="Lopez-Fernandez M."/>
            <person name="Bell E."/>
            <person name="Bernier-Latmani R."/>
            <person name="Bertilsson S."/>
            <person name="Dopson M."/>
        </authorList>
    </citation>
    <scope>NUCLEOTIDE SEQUENCE</scope>
    <source>
        <strain evidence="1">Modern_marine.mb.64</strain>
    </source>
</reference>
<dbReference type="EMBL" id="JAHJDP010000114">
    <property type="protein sequence ID" value="MBU2693100.1"/>
    <property type="molecule type" value="Genomic_DNA"/>
</dbReference>
<accession>A0A948W8A2</accession>
<dbReference type="AlphaFoldDB" id="A0A948W8A2"/>
<gene>
    <name evidence="1" type="ORF">KJ970_19460</name>
</gene>
<evidence type="ECO:0000313" key="1">
    <source>
        <dbReference type="EMBL" id="MBU2693100.1"/>
    </source>
</evidence>
<organism evidence="1 2">
    <name type="scientific">Eiseniibacteriota bacterium</name>
    <dbReference type="NCBI Taxonomy" id="2212470"/>
    <lineage>
        <taxon>Bacteria</taxon>
        <taxon>Candidatus Eiseniibacteriota</taxon>
    </lineage>
</organism>
<dbReference type="Proteomes" id="UP000777784">
    <property type="component" value="Unassembled WGS sequence"/>
</dbReference>
<name>A0A948W8A2_UNCEI</name>
<proteinExistence type="predicted"/>